<dbReference type="PROSITE" id="PS50994">
    <property type="entry name" value="INTEGRASE"/>
    <property type="match status" value="1"/>
</dbReference>
<name>A0AB32VWP5_THECC</name>
<evidence type="ECO:0000313" key="2">
    <source>
        <dbReference type="Proteomes" id="UP000694886"/>
    </source>
</evidence>
<evidence type="ECO:0000259" key="1">
    <source>
        <dbReference type="PROSITE" id="PS50994"/>
    </source>
</evidence>
<dbReference type="GO" id="GO:0003676">
    <property type="term" value="F:nucleic acid binding"/>
    <property type="evidence" value="ECO:0007669"/>
    <property type="project" value="InterPro"/>
</dbReference>
<reference evidence="3" key="2">
    <citation type="submission" date="2025-08" db="UniProtKB">
        <authorList>
            <consortium name="RefSeq"/>
        </authorList>
    </citation>
    <scope>IDENTIFICATION</scope>
</reference>
<dbReference type="AlphaFoldDB" id="A0AB32VWP5"/>
<dbReference type="Proteomes" id="UP000694886">
    <property type="component" value="Chromosome 2"/>
</dbReference>
<evidence type="ECO:0000313" key="3">
    <source>
        <dbReference type="RefSeq" id="XP_017970374.1"/>
    </source>
</evidence>
<gene>
    <name evidence="3" type="primary">LOC108660635</name>
</gene>
<dbReference type="GO" id="GO:0015074">
    <property type="term" value="P:DNA integration"/>
    <property type="evidence" value="ECO:0007669"/>
    <property type="project" value="InterPro"/>
</dbReference>
<dbReference type="KEGG" id="tcc:108660635"/>
<dbReference type="RefSeq" id="XP_017970374.1">
    <property type="nucleotide sequence ID" value="XM_018114885.1"/>
</dbReference>
<dbReference type="InterPro" id="IPR036397">
    <property type="entry name" value="RNaseH_sf"/>
</dbReference>
<dbReference type="PANTHER" id="PTHR48475">
    <property type="entry name" value="RIBONUCLEASE H"/>
    <property type="match status" value="1"/>
</dbReference>
<feature type="domain" description="Integrase catalytic" evidence="1">
    <location>
        <begin position="60"/>
        <end position="221"/>
    </location>
</feature>
<dbReference type="Gene3D" id="3.30.420.10">
    <property type="entry name" value="Ribonuclease H-like superfamily/Ribonuclease H"/>
    <property type="match status" value="1"/>
</dbReference>
<sequence length="305" mass="35456">MFKIKEVADVRPFDLEVREVFAHCLNVEEEVDDCINFIRKCHKCQIYADMIHTPPAPLHVFTAPWPFSMWGMDVIGLITPIASNGHRFILVAIDYLTKWVETAFYANVTQKVVCKFIQREIICRNRLPKNIITNNASNLNGAMVKEVCAKFKIKHHNSTTYHSKMNGAVEAANKNIKKIVEKMTEVYKDWLDKLLFALHAYRTSVHTSMGATPYSLVYGIEAVLPVEVKIPSLRVLMETELEDAEWIRSRYEQLNLIEEKRLAALCHGQMYQRKMIRAYKKKVRPKQFREGELVLKRLLPNQIDF</sequence>
<dbReference type="InterPro" id="IPR012337">
    <property type="entry name" value="RNaseH-like_sf"/>
</dbReference>
<protein>
    <submittedName>
        <fullName evidence="3">Uncharacterized protein LOC108660635</fullName>
    </submittedName>
</protein>
<reference evidence="2" key="1">
    <citation type="journal article" date="1997" name="Nucleic Acids Res.">
        <title>tRNAscan-SE: a program for improved detection of transfer RNA genes in genomic sequence.</title>
        <authorList>
            <person name="Lowe T.M."/>
            <person name="Eddy S.R."/>
        </authorList>
    </citation>
    <scope>NUCLEOTIDE SEQUENCE [LARGE SCALE GENOMIC DNA]</scope>
    <source>
        <strain evidence="2">r\B97-61/B2</strain>
    </source>
</reference>
<dbReference type="PANTHER" id="PTHR48475:SF1">
    <property type="entry name" value="RNASE H TYPE-1 DOMAIN-CONTAINING PROTEIN"/>
    <property type="match status" value="1"/>
</dbReference>
<accession>A0AB32VWP5</accession>
<proteinExistence type="predicted"/>
<dbReference type="SUPFAM" id="SSF53098">
    <property type="entry name" value="Ribonuclease H-like"/>
    <property type="match status" value="1"/>
</dbReference>
<dbReference type="InterPro" id="IPR001584">
    <property type="entry name" value="Integrase_cat-core"/>
</dbReference>
<dbReference type="Pfam" id="PF00665">
    <property type="entry name" value="rve"/>
    <property type="match status" value="1"/>
</dbReference>
<dbReference type="GeneID" id="108660635"/>
<organism evidence="2 3">
    <name type="scientific">Theobroma cacao</name>
    <name type="common">Cacao</name>
    <name type="synonym">Cocoa</name>
    <dbReference type="NCBI Taxonomy" id="3641"/>
    <lineage>
        <taxon>Eukaryota</taxon>
        <taxon>Viridiplantae</taxon>
        <taxon>Streptophyta</taxon>
        <taxon>Embryophyta</taxon>
        <taxon>Tracheophyta</taxon>
        <taxon>Spermatophyta</taxon>
        <taxon>Magnoliopsida</taxon>
        <taxon>eudicotyledons</taxon>
        <taxon>Gunneridae</taxon>
        <taxon>Pentapetalae</taxon>
        <taxon>rosids</taxon>
        <taxon>malvids</taxon>
        <taxon>Malvales</taxon>
        <taxon>Malvaceae</taxon>
        <taxon>Byttnerioideae</taxon>
        <taxon>Theobroma</taxon>
    </lineage>
</organism>
<dbReference type="Gramene" id="Tc02v2_t014220.1">
    <property type="protein sequence ID" value="Tc02v2_p014220.1"/>
    <property type="gene ID" value="Tc02v2_g014220"/>
</dbReference>